<evidence type="ECO:0000259" key="5">
    <source>
        <dbReference type="PROSITE" id="PS50937"/>
    </source>
</evidence>
<evidence type="ECO:0000256" key="1">
    <source>
        <dbReference type="ARBA" id="ARBA00023015"/>
    </source>
</evidence>
<evidence type="ECO:0000256" key="2">
    <source>
        <dbReference type="ARBA" id="ARBA00023125"/>
    </source>
</evidence>
<dbReference type="RefSeq" id="WP_104968551.1">
    <property type="nucleotide sequence ID" value="NZ_CP025536.1"/>
</dbReference>
<reference evidence="6 7" key="1">
    <citation type="submission" date="2017-12" db="EMBL/GenBank/DDBJ databases">
        <authorList>
            <person name="Hurst M.R.H."/>
        </authorList>
    </citation>
    <scope>NUCLEOTIDE SEQUENCE [LARGE SCALE GENOMIC DNA]</scope>
    <source>
        <strain evidence="6 7">TH11417</strain>
    </source>
</reference>
<keyword evidence="3" id="KW-0010">Activator</keyword>
<protein>
    <submittedName>
        <fullName evidence="6">MerR family transcriptional regulator</fullName>
    </submittedName>
</protein>
<feature type="domain" description="HTH merR-type" evidence="5">
    <location>
        <begin position="1"/>
        <end position="69"/>
    </location>
</feature>
<evidence type="ECO:0000256" key="3">
    <source>
        <dbReference type="ARBA" id="ARBA00023159"/>
    </source>
</evidence>
<evidence type="ECO:0000256" key="4">
    <source>
        <dbReference type="ARBA" id="ARBA00023163"/>
    </source>
</evidence>
<dbReference type="OrthoDB" id="9814833at2"/>
<dbReference type="SUPFAM" id="SSF46955">
    <property type="entry name" value="Putative DNA-binding domain"/>
    <property type="match status" value="1"/>
</dbReference>
<dbReference type="PROSITE" id="PS50937">
    <property type="entry name" value="HTH_MERR_2"/>
    <property type="match status" value="1"/>
</dbReference>
<dbReference type="AlphaFoldDB" id="A0A2L0D5X8"/>
<dbReference type="PANTHER" id="PTHR30204:SF90">
    <property type="entry name" value="HTH-TYPE TRANSCRIPTIONAL ACTIVATOR MTA"/>
    <property type="match status" value="1"/>
</dbReference>
<sequence>MYLIKEAAQISGVTIRTLHHYDQIGLLKADKSENGYRYYTNEDIEKIKIIRYYRFLGFSLEKIRKIMNEKDFDSIKVLQSQLEMLADEKNKILVLMENIQRTIDAKKLRLENRASNKFDGFTLLDNIEYQSKALEQFGKEVMIETSKRQKGIELEVNEYFNDIFIKFAQAMDREIRPKEKEVQNTCLELYDTLNKYAFDCTLEVFGIIGNTYYNNLEFRKNIDKFGDGLAEYISKSIAKFVTNNIK</sequence>
<dbReference type="InterPro" id="IPR036244">
    <property type="entry name" value="TipA-like_antibiotic-bd"/>
</dbReference>
<dbReference type="InterPro" id="IPR000551">
    <property type="entry name" value="MerR-type_HTH_dom"/>
</dbReference>
<gene>
    <name evidence="6" type="ORF">C0J00_09100</name>
</gene>
<dbReference type="Pfam" id="PF13411">
    <property type="entry name" value="MerR_1"/>
    <property type="match status" value="1"/>
</dbReference>
<dbReference type="InterPro" id="IPR047057">
    <property type="entry name" value="MerR_fam"/>
</dbReference>
<reference evidence="6 7" key="2">
    <citation type="submission" date="2018-02" db="EMBL/GenBank/DDBJ databases">
        <title>Whole genome sequencing analysis of Streptococcus pluranimalium isolated from cattle infected mastitis in China.</title>
        <authorList>
            <person name="Zhang J.-R."/>
            <person name="Hu G.-Z."/>
        </authorList>
    </citation>
    <scope>NUCLEOTIDE SEQUENCE [LARGE SCALE GENOMIC DNA]</scope>
    <source>
        <strain evidence="6 7">TH11417</strain>
    </source>
</reference>
<dbReference type="SMART" id="SM00422">
    <property type="entry name" value="HTH_MERR"/>
    <property type="match status" value="1"/>
</dbReference>
<dbReference type="Pfam" id="PF07739">
    <property type="entry name" value="TipAS"/>
    <property type="match status" value="1"/>
</dbReference>
<name>A0A2L0D5X8_9STRE</name>
<dbReference type="Gene3D" id="1.10.1660.10">
    <property type="match status" value="1"/>
</dbReference>
<dbReference type="Gene3D" id="1.10.490.50">
    <property type="entry name" value="Antibiotic binding domain of TipA-like multidrug resistance regulators"/>
    <property type="match status" value="1"/>
</dbReference>
<dbReference type="PRINTS" id="PR00040">
    <property type="entry name" value="HTHMERR"/>
</dbReference>
<accession>A0A2L0D5X8</accession>
<keyword evidence="1" id="KW-0805">Transcription regulation</keyword>
<dbReference type="Proteomes" id="UP000238956">
    <property type="component" value="Chromosome"/>
</dbReference>
<dbReference type="GeneID" id="98394063"/>
<dbReference type="PANTHER" id="PTHR30204">
    <property type="entry name" value="REDOX-CYCLING DRUG-SENSING TRANSCRIPTIONAL ACTIVATOR SOXR"/>
    <property type="match status" value="1"/>
</dbReference>
<dbReference type="GO" id="GO:0003700">
    <property type="term" value="F:DNA-binding transcription factor activity"/>
    <property type="evidence" value="ECO:0007669"/>
    <property type="project" value="InterPro"/>
</dbReference>
<dbReference type="InterPro" id="IPR012925">
    <property type="entry name" value="TipAS_dom"/>
</dbReference>
<evidence type="ECO:0000313" key="6">
    <source>
        <dbReference type="EMBL" id="AUW97243.1"/>
    </source>
</evidence>
<dbReference type="EMBL" id="CP025536">
    <property type="protein sequence ID" value="AUW97243.1"/>
    <property type="molecule type" value="Genomic_DNA"/>
</dbReference>
<dbReference type="SUPFAM" id="SSF89082">
    <property type="entry name" value="Antibiotic binding domain of TipA-like multidrug resistance regulators"/>
    <property type="match status" value="1"/>
</dbReference>
<dbReference type="GO" id="GO:0003677">
    <property type="term" value="F:DNA binding"/>
    <property type="evidence" value="ECO:0007669"/>
    <property type="project" value="UniProtKB-KW"/>
</dbReference>
<dbReference type="InterPro" id="IPR009061">
    <property type="entry name" value="DNA-bd_dom_put_sf"/>
</dbReference>
<keyword evidence="4" id="KW-0804">Transcription</keyword>
<proteinExistence type="predicted"/>
<keyword evidence="2" id="KW-0238">DNA-binding</keyword>
<dbReference type="CDD" id="cd01106">
    <property type="entry name" value="HTH_TipAL-Mta"/>
    <property type="match status" value="1"/>
</dbReference>
<evidence type="ECO:0000313" key="7">
    <source>
        <dbReference type="Proteomes" id="UP000238956"/>
    </source>
</evidence>
<organism evidence="6 7">
    <name type="scientific">Streptococcus pluranimalium</name>
    <dbReference type="NCBI Taxonomy" id="82348"/>
    <lineage>
        <taxon>Bacteria</taxon>
        <taxon>Bacillati</taxon>
        <taxon>Bacillota</taxon>
        <taxon>Bacilli</taxon>
        <taxon>Lactobacillales</taxon>
        <taxon>Streptococcaceae</taxon>
        <taxon>Streptococcus</taxon>
    </lineage>
</organism>
<dbReference type="KEGG" id="splr:C0J00_09100"/>
<keyword evidence="7" id="KW-1185">Reference proteome</keyword>